<organism evidence="2 3">
    <name type="scientific">Robiginitalea marina</name>
    <dbReference type="NCBI Taxonomy" id="2954105"/>
    <lineage>
        <taxon>Bacteria</taxon>
        <taxon>Pseudomonadati</taxon>
        <taxon>Bacteroidota</taxon>
        <taxon>Flavobacteriia</taxon>
        <taxon>Flavobacteriales</taxon>
        <taxon>Flavobacteriaceae</taxon>
        <taxon>Robiginitalea</taxon>
    </lineage>
</organism>
<dbReference type="Proteomes" id="UP001206312">
    <property type="component" value="Unassembled WGS sequence"/>
</dbReference>
<proteinExistence type="predicted"/>
<evidence type="ECO:0000313" key="3">
    <source>
        <dbReference type="Proteomes" id="UP001206312"/>
    </source>
</evidence>
<evidence type="ECO:0000313" key="2">
    <source>
        <dbReference type="EMBL" id="MCO5725937.1"/>
    </source>
</evidence>
<accession>A0ABT1B213</accession>
<dbReference type="RefSeq" id="WP_252742309.1">
    <property type="nucleotide sequence ID" value="NZ_JAMXIB010000016.1"/>
</dbReference>
<name>A0ABT1B213_9FLAO</name>
<keyword evidence="3" id="KW-1185">Reference proteome</keyword>
<dbReference type="PROSITE" id="PS51257">
    <property type="entry name" value="PROKAR_LIPOPROTEIN"/>
    <property type="match status" value="1"/>
</dbReference>
<protein>
    <submittedName>
        <fullName evidence="2">Uncharacterized protein</fullName>
    </submittedName>
</protein>
<keyword evidence="1" id="KW-0732">Signal</keyword>
<feature type="chain" id="PRO_5046900177" evidence="1">
    <location>
        <begin position="17"/>
        <end position="814"/>
    </location>
</feature>
<comment type="caution">
    <text evidence="2">The sequence shown here is derived from an EMBL/GenBank/DDBJ whole genome shotgun (WGS) entry which is preliminary data.</text>
</comment>
<dbReference type="SUPFAM" id="SSF63829">
    <property type="entry name" value="Calcium-dependent phosphotriesterase"/>
    <property type="match status" value="1"/>
</dbReference>
<dbReference type="EMBL" id="JAMXIB010000016">
    <property type="protein sequence ID" value="MCO5725937.1"/>
    <property type="molecule type" value="Genomic_DNA"/>
</dbReference>
<sequence>MKKLVLLMLAATLSLAGCGPAPDSHPEPLDFLTFPARAVVKINDPEQFRADLGNSPLLQPLREQGSWPAELERVLALDPPEGSLLAFAEGTENPGSWLLIFEQKADSQEPAASGEIPKPPRIPWRPRDSAGVALSQQKGIGLAASSETFLNAILDGDPLPYPNLKKALLAANPGASATLFMPAGQGHPLSGPEPGPKNERSAAETGWSAFDFLSGQGNFSILGMELHGDTLRAPERLLSGIPVLPLQKAAGVIPENASSWATFSLQLPERFLQNQEAVLGRENPYPLLAENVEQLTLVEVGPDVLLVLHSLNASGLQEQLKTYQGAAVEFQGVMVYPLQEGGVLREAFAPLLGSLPPFAYCGTLEDDFVFSPTLEPLQALISAHNRKATVGDSDRFSKLLPGLAAESSVLLVSENPSASRLLRDSLLPAALLPQVLEGLPQTGLLTAQLNLENPFSLSAYRLYRAGSLSVEEARTGVAFTVSLEAPVASRPQFLKNHRTGGMDLAVQDQNHVLYLFSNQGQLFWKKQLKGPIQGDIQQVDLFRNGRLQMAFATDTQLMVLDRDGKEVAPFPKEFPGGNLNPLAVFDYEGTLNYRLVVTQGSRVRMYDGQGRDVKGFKFTDAGSTILDAPRHIRFGSRDYLVFRLENGELKILNRVGDTRVAAKERFEFSSNGVYDYRDGFAFTDRKGDLIRVDPRGKVSRTALNLNPDHGMDATTRTLALMDDNRLQVKGNRRELELGVYTRPRIFYLYDIIYVAVTDLQSQQVYLFRSDAAPLPGFPLEGSGMADMADMDNDRNPELAVPLREQSVVVYRIQR</sequence>
<reference evidence="2 3" key="1">
    <citation type="submission" date="2022-06" db="EMBL/GenBank/DDBJ databases">
        <authorList>
            <person name="Xuan X."/>
        </authorList>
    </citation>
    <scope>NUCLEOTIDE SEQUENCE [LARGE SCALE GENOMIC DNA]</scope>
    <source>
        <strain evidence="2 3">2V75</strain>
    </source>
</reference>
<evidence type="ECO:0000256" key="1">
    <source>
        <dbReference type="SAM" id="SignalP"/>
    </source>
</evidence>
<gene>
    <name evidence="2" type="ORF">NG653_13815</name>
</gene>
<feature type="signal peptide" evidence="1">
    <location>
        <begin position="1"/>
        <end position="16"/>
    </location>
</feature>